<dbReference type="InterPro" id="IPR036879">
    <property type="entry name" value="TF_MADSbox_sf"/>
</dbReference>
<evidence type="ECO:0000256" key="1">
    <source>
        <dbReference type="ARBA" id="ARBA00004123"/>
    </source>
</evidence>
<dbReference type="PANTHER" id="PTHR11945">
    <property type="entry name" value="MADS BOX PROTEIN"/>
    <property type="match status" value="1"/>
</dbReference>
<dbReference type="EMBL" id="JAJSOW010000002">
    <property type="protein sequence ID" value="KAI9198670.1"/>
    <property type="molecule type" value="Genomic_DNA"/>
</dbReference>
<dbReference type="GO" id="GO:0000981">
    <property type="term" value="F:DNA-binding transcription factor activity, RNA polymerase II-specific"/>
    <property type="evidence" value="ECO:0007669"/>
    <property type="project" value="InterPro"/>
</dbReference>
<protein>
    <recommendedName>
        <fullName evidence="7">MADS-box domain-containing protein</fullName>
    </recommendedName>
</protein>
<dbReference type="PANTHER" id="PTHR11945:SF521">
    <property type="entry name" value="AGAMOUS-LIKE 48-RELATED"/>
    <property type="match status" value="1"/>
</dbReference>
<organism evidence="8 9">
    <name type="scientific">Acer negundo</name>
    <name type="common">Box elder</name>
    <dbReference type="NCBI Taxonomy" id="4023"/>
    <lineage>
        <taxon>Eukaryota</taxon>
        <taxon>Viridiplantae</taxon>
        <taxon>Streptophyta</taxon>
        <taxon>Embryophyta</taxon>
        <taxon>Tracheophyta</taxon>
        <taxon>Spermatophyta</taxon>
        <taxon>Magnoliopsida</taxon>
        <taxon>eudicotyledons</taxon>
        <taxon>Gunneridae</taxon>
        <taxon>Pentapetalae</taxon>
        <taxon>rosids</taxon>
        <taxon>malvids</taxon>
        <taxon>Sapindales</taxon>
        <taxon>Sapindaceae</taxon>
        <taxon>Hippocastanoideae</taxon>
        <taxon>Acereae</taxon>
        <taxon>Acer</taxon>
    </lineage>
</organism>
<feature type="region of interest" description="Disordered" evidence="6">
    <location>
        <begin position="159"/>
        <end position="182"/>
    </location>
</feature>
<feature type="domain" description="MADS-box" evidence="7">
    <location>
        <begin position="1"/>
        <end position="53"/>
    </location>
</feature>
<name>A0AAD5JGV4_ACENE</name>
<dbReference type="Proteomes" id="UP001064489">
    <property type="component" value="Chromosome 13"/>
</dbReference>
<comment type="caution">
    <text evidence="8">The sequence shown here is derived from an EMBL/GenBank/DDBJ whole genome shotgun (WGS) entry which is preliminary data.</text>
</comment>
<dbReference type="PROSITE" id="PS50066">
    <property type="entry name" value="MADS_BOX_2"/>
    <property type="match status" value="1"/>
</dbReference>
<dbReference type="Pfam" id="PF00319">
    <property type="entry name" value="SRF-TF"/>
    <property type="match status" value="1"/>
</dbReference>
<dbReference type="InterPro" id="IPR033897">
    <property type="entry name" value="SRF-like_MADS-box"/>
</dbReference>
<evidence type="ECO:0000256" key="2">
    <source>
        <dbReference type="ARBA" id="ARBA00023015"/>
    </source>
</evidence>
<sequence length="415" mass="46687">MTRKKVTLEWIVNDTSRKSSLRNRRIGLLQKVNELSILCDVGASIIIYSPGDRQPMMHPSPSKVQEILARFNNMPEIERNKKKTNQETYLIERVKKVREQIEKHQRKHKEIEFNNLMQYVYHGNGLDELNETDLQNLIYFVEEKRKEIDKRVEYCQRSPLSPSSFPVAPPSPPPSPPPAFSSDQAEAFVPSQMDPNFGDNIGGYNHHNKGKAPIESTEWGQWSTNNIFGSSSSSKIDHMAGLGDFNQQSVQSSISGNQLELVGHGNYKPYFDGFTSVVTTMGLQPFQGFRGLINTVRTNMPMLSPPPSLPPHIRVRSSRSNFSLGLQPRQAGCRDLHGTRESDTTMAIPSSPFERNNSEIDNSLSMQPYGNVETGVNVNGVGMGLPFELFEGNISANEVGFPYNVTKQWQANFNP</sequence>
<reference evidence="8 9" key="1">
    <citation type="journal article" date="2022" name="Plant J.">
        <title>Strategies of tolerance reflected in two North American maple genomes.</title>
        <authorList>
            <person name="McEvoy S.L."/>
            <person name="Sezen U.U."/>
            <person name="Trouern-Trend A."/>
            <person name="McMahon S.M."/>
            <person name="Schaberg P.G."/>
            <person name="Yang J."/>
            <person name="Wegrzyn J.L."/>
            <person name="Swenson N.G."/>
        </authorList>
    </citation>
    <scope>NUCLEOTIDE SEQUENCE [LARGE SCALE GENOMIC DNA]</scope>
    <source>
        <strain evidence="8">91603</strain>
    </source>
</reference>
<dbReference type="SUPFAM" id="SSF55455">
    <property type="entry name" value="SRF-like"/>
    <property type="match status" value="1"/>
</dbReference>
<evidence type="ECO:0000313" key="8">
    <source>
        <dbReference type="EMBL" id="KAI9198670.1"/>
    </source>
</evidence>
<evidence type="ECO:0000313" key="9">
    <source>
        <dbReference type="Proteomes" id="UP001064489"/>
    </source>
</evidence>
<dbReference type="SMART" id="SM00432">
    <property type="entry name" value="MADS"/>
    <property type="match status" value="1"/>
</dbReference>
<evidence type="ECO:0000256" key="3">
    <source>
        <dbReference type="ARBA" id="ARBA00023125"/>
    </source>
</evidence>
<keyword evidence="2" id="KW-0805">Transcription regulation</keyword>
<proteinExistence type="predicted"/>
<dbReference type="AlphaFoldDB" id="A0AAD5JGV4"/>
<keyword evidence="9" id="KW-1185">Reference proteome</keyword>
<dbReference type="PRINTS" id="PR00404">
    <property type="entry name" value="MADSDOMAIN"/>
</dbReference>
<evidence type="ECO:0000259" key="7">
    <source>
        <dbReference type="PROSITE" id="PS50066"/>
    </source>
</evidence>
<dbReference type="GO" id="GO:0000978">
    <property type="term" value="F:RNA polymerase II cis-regulatory region sequence-specific DNA binding"/>
    <property type="evidence" value="ECO:0007669"/>
    <property type="project" value="TreeGrafter"/>
</dbReference>
<comment type="subcellular location">
    <subcellularLocation>
        <location evidence="1">Nucleus</location>
    </subcellularLocation>
</comment>
<evidence type="ECO:0000256" key="5">
    <source>
        <dbReference type="ARBA" id="ARBA00023242"/>
    </source>
</evidence>
<feature type="compositionally biased region" description="Pro residues" evidence="6">
    <location>
        <begin position="167"/>
        <end position="179"/>
    </location>
</feature>
<dbReference type="GO" id="GO:0005634">
    <property type="term" value="C:nucleus"/>
    <property type="evidence" value="ECO:0007669"/>
    <property type="project" value="UniProtKB-SubCell"/>
</dbReference>
<accession>A0AAD5JGV4</accession>
<dbReference type="Gene3D" id="3.40.1810.10">
    <property type="entry name" value="Transcription factor, MADS-box"/>
    <property type="match status" value="1"/>
</dbReference>
<keyword evidence="3" id="KW-0238">DNA-binding</keyword>
<dbReference type="CDD" id="cd00266">
    <property type="entry name" value="MADS_SRF_like"/>
    <property type="match status" value="1"/>
</dbReference>
<keyword evidence="4" id="KW-0804">Transcription</keyword>
<dbReference type="InterPro" id="IPR002100">
    <property type="entry name" value="TF_MADSbox"/>
</dbReference>
<dbReference type="GO" id="GO:0045944">
    <property type="term" value="P:positive regulation of transcription by RNA polymerase II"/>
    <property type="evidence" value="ECO:0007669"/>
    <property type="project" value="InterPro"/>
</dbReference>
<evidence type="ECO:0000256" key="6">
    <source>
        <dbReference type="SAM" id="MobiDB-lite"/>
    </source>
</evidence>
<gene>
    <name evidence="8" type="ORF">LWI28_020221</name>
</gene>
<keyword evidence="5" id="KW-0539">Nucleus</keyword>
<dbReference type="GO" id="GO:0046983">
    <property type="term" value="F:protein dimerization activity"/>
    <property type="evidence" value="ECO:0007669"/>
    <property type="project" value="InterPro"/>
</dbReference>
<evidence type="ECO:0000256" key="4">
    <source>
        <dbReference type="ARBA" id="ARBA00023163"/>
    </source>
</evidence>